<dbReference type="EMBL" id="GGLE01003857">
    <property type="protein sequence ID" value="MBY07983.1"/>
    <property type="molecule type" value="Transcribed_RNA"/>
</dbReference>
<keyword evidence="4" id="KW-0677">Repeat</keyword>
<evidence type="ECO:0000256" key="2">
    <source>
        <dbReference type="ARBA" id="ARBA00005264"/>
    </source>
</evidence>
<dbReference type="InterPro" id="IPR040382">
    <property type="entry name" value="NOL10/Enp2"/>
</dbReference>
<evidence type="ECO:0000259" key="7">
    <source>
        <dbReference type="Pfam" id="PF08159"/>
    </source>
</evidence>
<evidence type="ECO:0000256" key="4">
    <source>
        <dbReference type="ARBA" id="ARBA00022737"/>
    </source>
</evidence>
<proteinExistence type="inferred from homology"/>
<dbReference type="GO" id="GO:0000462">
    <property type="term" value="P:maturation of SSU-rRNA from tricistronic rRNA transcript (SSU-rRNA, 5.8S rRNA, LSU-rRNA)"/>
    <property type="evidence" value="ECO:0007669"/>
    <property type="project" value="TreeGrafter"/>
</dbReference>
<feature type="compositionally biased region" description="Basic and acidic residues" evidence="6">
    <location>
        <begin position="555"/>
        <end position="571"/>
    </location>
</feature>
<dbReference type="GO" id="GO:0032040">
    <property type="term" value="C:small-subunit processome"/>
    <property type="evidence" value="ECO:0007669"/>
    <property type="project" value="TreeGrafter"/>
</dbReference>
<feature type="region of interest" description="Disordered" evidence="6">
    <location>
        <begin position="613"/>
        <end position="674"/>
    </location>
</feature>
<dbReference type="GO" id="GO:0030686">
    <property type="term" value="C:90S preribosome"/>
    <property type="evidence" value="ECO:0007669"/>
    <property type="project" value="TreeGrafter"/>
</dbReference>
<comment type="subcellular location">
    <subcellularLocation>
        <location evidence="1">Nucleus</location>
        <location evidence="1">Nucleolus</location>
    </subcellularLocation>
</comment>
<dbReference type="Pfam" id="PF23097">
    <property type="entry name" value="NOL10_2nd"/>
    <property type="match status" value="1"/>
</dbReference>
<evidence type="ECO:0000313" key="10">
    <source>
        <dbReference type="EMBL" id="MBY07983.1"/>
    </source>
</evidence>
<dbReference type="InterPro" id="IPR056551">
    <property type="entry name" value="Beta-prop_NOL10_N"/>
</dbReference>
<dbReference type="InterPro" id="IPR015943">
    <property type="entry name" value="WD40/YVTN_repeat-like_dom_sf"/>
</dbReference>
<dbReference type="InterPro" id="IPR056550">
    <property type="entry name" value="NOL10_2nd"/>
</dbReference>
<dbReference type="InterPro" id="IPR012580">
    <property type="entry name" value="NUC153"/>
</dbReference>
<evidence type="ECO:0000259" key="8">
    <source>
        <dbReference type="Pfam" id="PF23097"/>
    </source>
</evidence>
<dbReference type="FunFam" id="2.130.10.10:FF:001909">
    <property type="entry name" value="WD repeat, SAM and U-box domain-containing protein"/>
    <property type="match status" value="1"/>
</dbReference>
<evidence type="ECO:0000256" key="5">
    <source>
        <dbReference type="ARBA" id="ARBA00023242"/>
    </source>
</evidence>
<evidence type="ECO:0000259" key="9">
    <source>
        <dbReference type="Pfam" id="PF23098"/>
    </source>
</evidence>
<sequence>MQVSDTNNVKIYNLSVGRSLPEWLSDRKKRMLAKKHSDIRHRIELIQDFDMPTVSNCVKMSKDGQYILATGIYKPRVRCFEVSQLSMKFERCFDSEAVTFEVLSDDYSKIVFLQCDRYVEFHANYGRYHRLRIPKFGRDMAYLPATCEMYFAADGPEVYRLNLDLGQFYAPLVTEASSVNVCRVNPYHNLIVFGTEEGKVEAFDPRCRTRVGVLECALNSVTEDTEVVGMPSVTALEFRDALMLGVGMGTGQSLLFDIRSDKPLLVKDHFYGLPIKRLRFHPEADIVLSMDSKVVKLWDRVSGKAFTSITAPADLNDLCLVGNSGLMFLANEDTKMLSYFIPSLGPAPKWCSFLDNLTEELEETHHDTTYDDYKFLTRQELEGLGLGHLIGTNLLRAYMHGYFIDIRLYHKAKALVQPFSYDEYKKKKIKETIEAARVNRVKSASKLPAVNRSLAQKLQEAEEFEPDNAKQKKKAKSATGLLHDTRFKAMFENKDFEIDPSSEEFRLLKPVVSNFEKQKIRRQQKEAVEPIGVMDLFTPVEEEKPADSTEESSSDDDRSTADVMRQARDSKSGGAKQPRMYELKSGIQFDGSLQKSGKVVQKEKHARKLTLEQRLQSEAGSELACSGAGGNRAMTFDLRKTPNQQRWEEEKRKHLEERRKSRRSTKGLKMKAFK</sequence>
<dbReference type="Pfam" id="PF23098">
    <property type="entry name" value="Beta-prop_NOL10_N"/>
    <property type="match status" value="1"/>
</dbReference>
<dbReference type="PANTHER" id="PTHR14927:SF0">
    <property type="entry name" value="NUCLEOLAR PROTEIN 10"/>
    <property type="match status" value="1"/>
</dbReference>
<protein>
    <submittedName>
        <fullName evidence="10">Putative nucleolar protein 10</fullName>
    </submittedName>
</protein>
<comment type="similarity">
    <text evidence="2">Belongs to the WD repeat NOL10/ENP2 family.</text>
</comment>
<organism evidence="10">
    <name type="scientific">Ornithodoros turicata</name>
    <dbReference type="NCBI Taxonomy" id="34597"/>
    <lineage>
        <taxon>Eukaryota</taxon>
        <taxon>Metazoa</taxon>
        <taxon>Ecdysozoa</taxon>
        <taxon>Arthropoda</taxon>
        <taxon>Chelicerata</taxon>
        <taxon>Arachnida</taxon>
        <taxon>Acari</taxon>
        <taxon>Parasitiformes</taxon>
        <taxon>Ixodida</taxon>
        <taxon>Ixodoidea</taxon>
        <taxon>Argasidae</taxon>
        <taxon>Ornithodorinae</taxon>
        <taxon>Ornithodoros</taxon>
    </lineage>
</organism>
<name>A0A2R5LEN2_9ACAR</name>
<dbReference type="Gene3D" id="2.130.10.10">
    <property type="entry name" value="YVTN repeat-like/Quinoprotein amine dehydrogenase"/>
    <property type="match status" value="1"/>
</dbReference>
<keyword evidence="3" id="KW-0853">WD repeat</keyword>
<evidence type="ECO:0000256" key="1">
    <source>
        <dbReference type="ARBA" id="ARBA00004604"/>
    </source>
</evidence>
<evidence type="ECO:0000256" key="6">
    <source>
        <dbReference type="SAM" id="MobiDB-lite"/>
    </source>
</evidence>
<dbReference type="InterPro" id="IPR036322">
    <property type="entry name" value="WD40_repeat_dom_sf"/>
</dbReference>
<keyword evidence="5" id="KW-0539">Nucleus</keyword>
<feature type="region of interest" description="Disordered" evidence="6">
    <location>
        <begin position="536"/>
        <end position="581"/>
    </location>
</feature>
<feature type="domain" description="Nucleolar protein 10-like second" evidence="8">
    <location>
        <begin position="370"/>
        <end position="417"/>
    </location>
</feature>
<feature type="domain" description="NUC153" evidence="7">
    <location>
        <begin position="484"/>
        <end position="511"/>
    </location>
</feature>
<dbReference type="SUPFAM" id="SSF50978">
    <property type="entry name" value="WD40 repeat-like"/>
    <property type="match status" value="1"/>
</dbReference>
<dbReference type="PANTHER" id="PTHR14927">
    <property type="entry name" value="NUCLEOLAR PROTEIN 10"/>
    <property type="match status" value="1"/>
</dbReference>
<feature type="domain" description="Nucleolar protein 10-like N-terminal" evidence="9">
    <location>
        <begin position="1"/>
        <end position="365"/>
    </location>
</feature>
<accession>A0A2R5LEN2</accession>
<dbReference type="AlphaFoldDB" id="A0A2R5LEN2"/>
<feature type="compositionally biased region" description="Basic and acidic residues" evidence="6">
    <location>
        <begin position="646"/>
        <end position="659"/>
    </location>
</feature>
<feature type="compositionally biased region" description="Basic residues" evidence="6">
    <location>
        <begin position="660"/>
        <end position="674"/>
    </location>
</feature>
<dbReference type="Pfam" id="PF08159">
    <property type="entry name" value="NUC153"/>
    <property type="match status" value="1"/>
</dbReference>
<evidence type="ECO:0000256" key="3">
    <source>
        <dbReference type="ARBA" id="ARBA00022574"/>
    </source>
</evidence>
<reference evidence="10" key="1">
    <citation type="submission" date="2018-03" db="EMBL/GenBank/DDBJ databases">
        <title>The relapsing fever spirochete Borrelia turicatae persists in the highly oxidative environment of its soft-bodied tick vector.</title>
        <authorList>
            <person name="Bourret T.J."/>
            <person name="Boyle W.K."/>
            <person name="Valenzuela J.G."/>
            <person name="Oliveira F."/>
            <person name="Lopez J.E."/>
        </authorList>
    </citation>
    <scope>NUCLEOTIDE SEQUENCE</scope>
    <source>
        <strain evidence="10">Kansas strain/isolate</strain>
        <tissue evidence="10">Salivary glands</tissue>
    </source>
</reference>